<feature type="domain" description="C2H2-type" evidence="12">
    <location>
        <begin position="201"/>
        <end position="228"/>
    </location>
</feature>
<keyword evidence="5" id="KW-0862">Zinc</keyword>
<evidence type="ECO:0000256" key="8">
    <source>
        <dbReference type="ARBA" id="ARBA00023163"/>
    </source>
</evidence>
<evidence type="ECO:0000256" key="1">
    <source>
        <dbReference type="ARBA" id="ARBA00004123"/>
    </source>
</evidence>
<evidence type="ECO:0000256" key="3">
    <source>
        <dbReference type="ARBA" id="ARBA00022737"/>
    </source>
</evidence>
<dbReference type="Pfam" id="PF00096">
    <property type="entry name" value="zf-C2H2"/>
    <property type="match status" value="4"/>
</dbReference>
<keyword evidence="9" id="KW-0539">Nucleus</keyword>
<keyword evidence="3" id="KW-0677">Repeat</keyword>
<dbReference type="PANTHER" id="PTHR23226">
    <property type="entry name" value="ZINC FINGER AND SCAN DOMAIN-CONTAINING"/>
    <property type="match status" value="1"/>
</dbReference>
<name>A0A8C0WKZ1_CASCN</name>
<feature type="domain" description="C2H2-type" evidence="12">
    <location>
        <begin position="322"/>
        <end position="349"/>
    </location>
</feature>
<dbReference type="InterPro" id="IPR036236">
    <property type="entry name" value="Znf_C2H2_sf"/>
</dbReference>
<dbReference type="GO" id="GO:0000978">
    <property type="term" value="F:RNA polymerase II cis-regulatory region sequence-specific DNA binding"/>
    <property type="evidence" value="ECO:0007669"/>
    <property type="project" value="TreeGrafter"/>
</dbReference>
<evidence type="ECO:0000259" key="12">
    <source>
        <dbReference type="PROSITE" id="PS50157"/>
    </source>
</evidence>
<proteinExistence type="predicted"/>
<keyword evidence="2" id="KW-0479">Metal-binding</keyword>
<evidence type="ECO:0000256" key="5">
    <source>
        <dbReference type="ARBA" id="ARBA00022833"/>
    </source>
</evidence>
<evidence type="ECO:0000256" key="7">
    <source>
        <dbReference type="ARBA" id="ARBA00023125"/>
    </source>
</evidence>
<organism evidence="13">
    <name type="scientific">Castor canadensis</name>
    <name type="common">American beaver</name>
    <dbReference type="NCBI Taxonomy" id="51338"/>
    <lineage>
        <taxon>Eukaryota</taxon>
        <taxon>Metazoa</taxon>
        <taxon>Chordata</taxon>
        <taxon>Craniata</taxon>
        <taxon>Vertebrata</taxon>
        <taxon>Euteleostomi</taxon>
        <taxon>Mammalia</taxon>
        <taxon>Eutheria</taxon>
        <taxon>Euarchontoglires</taxon>
        <taxon>Glires</taxon>
        <taxon>Rodentia</taxon>
        <taxon>Castorimorpha</taxon>
        <taxon>Castoridae</taxon>
        <taxon>Castor</taxon>
    </lineage>
</organism>
<dbReference type="SMART" id="SM00355">
    <property type="entry name" value="ZnF_C2H2"/>
    <property type="match status" value="6"/>
</dbReference>
<dbReference type="GO" id="GO:0005634">
    <property type="term" value="C:nucleus"/>
    <property type="evidence" value="ECO:0007669"/>
    <property type="project" value="UniProtKB-SubCell"/>
</dbReference>
<evidence type="ECO:0000256" key="11">
    <source>
        <dbReference type="SAM" id="MobiDB-lite"/>
    </source>
</evidence>
<feature type="domain" description="C2H2-type" evidence="12">
    <location>
        <begin position="173"/>
        <end position="200"/>
    </location>
</feature>
<reference evidence="13" key="1">
    <citation type="submission" date="2023-09" db="UniProtKB">
        <authorList>
            <consortium name="Ensembl"/>
        </authorList>
    </citation>
    <scope>IDENTIFICATION</scope>
</reference>
<sequence length="464" mass="52735">IKVLKAGTHHSLLSPSDVNGLNLGSLQLSHFHSSARIFLPLLDLITKLEQEEGQRRADPCLLNRPCAPSGGEKEEHRKGNLNLRGERTSRSKKVSLAYKGARKSQSPLSALAGSVHKTPVSQASHAEPPFFCQTCDKCFTKRSHLHCNQCGKLFWNPKALSYHRSLYHVERPFCCPLCDKTYCDASGLSRHRRVHLGYRPHSCPVCGKCFRDQSEVKRHLKTHQNQEPVARNQECTVKISGTTVPIAKRQRLIQRLVDVNCASVARTQEPIFRTEGPVTRTQAPIGKNHAPVTKTQSPSNRHSCLDHRSNSSPAKRSRLKVFSCSRCSLTFSKKAYLSSHQKVHLTEQLNSCFHCGKSFSSSSRLVKHQQTHWKQKIYRCPICDLCFGEKEGLLGHWNYYKGKEQYLHGTRKCWVILCEWLSFFHKPLRLGRIGNLEEIDRLGSLAPGQGRYGKRHAKEVRQRR</sequence>
<dbReference type="FunFam" id="3.30.160.60:FF:000322">
    <property type="entry name" value="GDNF-inducible zinc finger protein 1"/>
    <property type="match status" value="1"/>
</dbReference>
<evidence type="ECO:0000256" key="10">
    <source>
        <dbReference type="PROSITE-ProRule" id="PRU00042"/>
    </source>
</evidence>
<feature type="domain" description="C2H2-type" evidence="12">
    <location>
        <begin position="145"/>
        <end position="172"/>
    </location>
</feature>
<comment type="subcellular location">
    <subcellularLocation>
        <location evidence="1">Nucleus</location>
    </subcellularLocation>
</comment>
<keyword evidence="6" id="KW-0805">Transcription regulation</keyword>
<dbReference type="GO" id="GO:0008270">
    <property type="term" value="F:zinc ion binding"/>
    <property type="evidence" value="ECO:0007669"/>
    <property type="project" value="UniProtKB-KW"/>
</dbReference>
<feature type="region of interest" description="Disordered" evidence="11">
    <location>
        <begin position="281"/>
        <end position="312"/>
    </location>
</feature>
<keyword evidence="7" id="KW-0238">DNA-binding</keyword>
<evidence type="ECO:0000256" key="2">
    <source>
        <dbReference type="ARBA" id="ARBA00022723"/>
    </source>
</evidence>
<dbReference type="FunFam" id="3.30.160.60:FF:000145">
    <property type="entry name" value="Zinc finger protein 574"/>
    <property type="match status" value="1"/>
</dbReference>
<dbReference type="InterPro" id="IPR013087">
    <property type="entry name" value="Znf_C2H2_type"/>
</dbReference>
<feature type="domain" description="C2H2-type" evidence="12">
    <location>
        <begin position="350"/>
        <end position="377"/>
    </location>
</feature>
<dbReference type="PANTHER" id="PTHR23226:SF397">
    <property type="entry name" value="C2H2-TYPE DOMAIN-CONTAINING PROTEIN"/>
    <property type="match status" value="1"/>
</dbReference>
<feature type="region of interest" description="Disordered" evidence="11">
    <location>
        <begin position="59"/>
        <end position="86"/>
    </location>
</feature>
<evidence type="ECO:0000256" key="4">
    <source>
        <dbReference type="ARBA" id="ARBA00022771"/>
    </source>
</evidence>
<keyword evidence="8" id="KW-0804">Transcription</keyword>
<dbReference type="SUPFAM" id="SSF57667">
    <property type="entry name" value="beta-beta-alpha zinc fingers"/>
    <property type="match status" value="4"/>
</dbReference>
<evidence type="ECO:0000256" key="6">
    <source>
        <dbReference type="ARBA" id="ARBA00023015"/>
    </source>
</evidence>
<evidence type="ECO:0000256" key="9">
    <source>
        <dbReference type="ARBA" id="ARBA00023242"/>
    </source>
</evidence>
<dbReference type="PROSITE" id="PS50157">
    <property type="entry name" value="ZINC_FINGER_C2H2_2"/>
    <property type="match status" value="5"/>
</dbReference>
<dbReference type="Ensembl" id="ENSCCNT00000014498.1">
    <property type="protein sequence ID" value="ENSCCNP00000011072.1"/>
    <property type="gene ID" value="ENSCCNG00000011480.1"/>
</dbReference>
<dbReference type="AlphaFoldDB" id="A0A8C0WKZ1"/>
<accession>A0A8C0WKZ1</accession>
<dbReference type="GO" id="GO:0000981">
    <property type="term" value="F:DNA-binding transcription factor activity, RNA polymerase II-specific"/>
    <property type="evidence" value="ECO:0007669"/>
    <property type="project" value="TreeGrafter"/>
</dbReference>
<dbReference type="PROSITE" id="PS00028">
    <property type="entry name" value="ZINC_FINGER_C2H2_1"/>
    <property type="match status" value="5"/>
</dbReference>
<keyword evidence="4 10" id="KW-0863">Zinc-finger</keyword>
<dbReference type="Gene3D" id="3.30.160.60">
    <property type="entry name" value="Classic Zinc Finger"/>
    <property type="match status" value="5"/>
</dbReference>
<evidence type="ECO:0000313" key="13">
    <source>
        <dbReference type="Ensembl" id="ENSCCNP00000011072.1"/>
    </source>
</evidence>
<feature type="compositionally biased region" description="Polar residues" evidence="11">
    <location>
        <begin position="293"/>
        <end position="302"/>
    </location>
</feature>
<feature type="compositionally biased region" description="Basic and acidic residues" evidence="11">
    <location>
        <begin position="71"/>
        <end position="86"/>
    </location>
</feature>
<protein>
    <recommendedName>
        <fullName evidence="12">C2H2-type domain-containing protein</fullName>
    </recommendedName>
</protein>